<proteinExistence type="predicted"/>
<organism evidence="1 2">
    <name type="scientific">Sphingobacterium siyangense</name>
    <dbReference type="NCBI Taxonomy" id="459529"/>
    <lineage>
        <taxon>Bacteria</taxon>
        <taxon>Pseudomonadati</taxon>
        <taxon>Bacteroidota</taxon>
        <taxon>Sphingobacteriia</taxon>
        <taxon>Sphingobacteriales</taxon>
        <taxon>Sphingobacteriaceae</taxon>
        <taxon>Sphingobacterium</taxon>
    </lineage>
</organism>
<comment type="caution">
    <text evidence="1">The sequence shown here is derived from an EMBL/GenBank/DDBJ whole genome shotgun (WGS) entry which is preliminary data.</text>
</comment>
<name>A0A562M6I3_9SPHI</name>
<dbReference type="EMBL" id="VLKR01000042">
    <property type="protein sequence ID" value="TWI15555.1"/>
    <property type="molecule type" value="Genomic_DNA"/>
</dbReference>
<dbReference type="Proteomes" id="UP000315908">
    <property type="component" value="Unassembled WGS sequence"/>
</dbReference>
<reference evidence="1 2" key="1">
    <citation type="journal article" date="2015" name="Stand. Genomic Sci.">
        <title>Genomic Encyclopedia of Bacterial and Archaeal Type Strains, Phase III: the genomes of soil and plant-associated and newly described type strains.</title>
        <authorList>
            <person name="Whitman W.B."/>
            <person name="Woyke T."/>
            <person name="Klenk H.P."/>
            <person name="Zhou Y."/>
            <person name="Lilburn T.G."/>
            <person name="Beck B.J."/>
            <person name="De Vos P."/>
            <person name="Vandamme P."/>
            <person name="Eisen J.A."/>
            <person name="Garrity G."/>
            <person name="Hugenholtz P."/>
            <person name="Kyrpides N.C."/>
        </authorList>
    </citation>
    <scope>NUCLEOTIDE SEQUENCE [LARGE SCALE GENOMIC DNA]</scope>
    <source>
        <strain evidence="1 2">CGMCC 1.6855</strain>
    </source>
</reference>
<evidence type="ECO:0000313" key="1">
    <source>
        <dbReference type="EMBL" id="TWI15555.1"/>
    </source>
</evidence>
<accession>A0A562M6I3</accession>
<protein>
    <submittedName>
        <fullName evidence="1">Uncharacterized protein</fullName>
    </submittedName>
</protein>
<sequence length="204" mass="23175">MFYLMLCLYWMKKLILSIFFLSSLALYGQKKVPKDSFTAKIQELEGDINHDGYPDKIVLAMDTSNTATPIKTQVFLSKPNGKLRLALSSTTMIQPHFPLPNFAIENGQLHILADITDGHANYTFRCNNGNFELIYLEKGTWDGKNTTTETQFNLLTGIKTEQVKALGSEENLQERKTTIRINPLPLLQELNQFDAPSFRLNKTP</sequence>
<dbReference type="AlphaFoldDB" id="A0A562M6I3"/>
<evidence type="ECO:0000313" key="2">
    <source>
        <dbReference type="Proteomes" id="UP000315908"/>
    </source>
</evidence>
<gene>
    <name evidence="1" type="ORF">IQ31_05053</name>
</gene>